<feature type="compositionally biased region" description="Basic and acidic residues" evidence="1">
    <location>
        <begin position="149"/>
        <end position="171"/>
    </location>
</feature>
<feature type="compositionally biased region" description="Polar residues" evidence="1">
    <location>
        <begin position="106"/>
        <end position="117"/>
    </location>
</feature>
<evidence type="ECO:0000259" key="2">
    <source>
        <dbReference type="Pfam" id="PF04212"/>
    </source>
</evidence>
<feature type="region of interest" description="Disordered" evidence="1">
    <location>
        <begin position="473"/>
        <end position="561"/>
    </location>
</feature>
<dbReference type="PANTHER" id="PTHR37327">
    <property type="entry name" value="CHROMOSOME 1, WHOLE GENOME SHOTGUN SEQUENCE"/>
    <property type="match status" value="1"/>
</dbReference>
<feature type="domain" description="MIT" evidence="2">
    <location>
        <begin position="308"/>
        <end position="372"/>
    </location>
</feature>
<name>A0ABR3PMU7_9PEZI</name>
<feature type="compositionally biased region" description="Polar residues" evidence="1">
    <location>
        <begin position="671"/>
        <end position="705"/>
    </location>
</feature>
<feature type="region of interest" description="Disordered" evidence="1">
    <location>
        <begin position="605"/>
        <end position="643"/>
    </location>
</feature>
<feature type="region of interest" description="Disordered" evidence="1">
    <location>
        <begin position="377"/>
        <end position="400"/>
    </location>
</feature>
<feature type="region of interest" description="Disordered" evidence="1">
    <location>
        <begin position="821"/>
        <end position="866"/>
    </location>
</feature>
<dbReference type="Gene3D" id="1.20.58.80">
    <property type="entry name" value="Phosphotransferase system, lactose/cellobiose-type IIA subunit"/>
    <property type="match status" value="1"/>
</dbReference>
<feature type="region of interest" description="Disordered" evidence="1">
    <location>
        <begin position="671"/>
        <end position="736"/>
    </location>
</feature>
<dbReference type="EMBL" id="JBFMKM010000003">
    <property type="protein sequence ID" value="KAL1310874.1"/>
    <property type="molecule type" value="Genomic_DNA"/>
</dbReference>
<protein>
    <recommendedName>
        <fullName evidence="2">MIT domain-containing protein</fullName>
    </recommendedName>
</protein>
<proteinExistence type="predicted"/>
<feature type="region of interest" description="Disordered" evidence="1">
    <location>
        <begin position="243"/>
        <end position="308"/>
    </location>
</feature>
<keyword evidence="4" id="KW-1185">Reference proteome</keyword>
<feature type="compositionally biased region" description="Polar residues" evidence="1">
    <location>
        <begin position="1087"/>
        <end position="1096"/>
    </location>
</feature>
<dbReference type="SUPFAM" id="SSF116846">
    <property type="entry name" value="MIT domain"/>
    <property type="match status" value="1"/>
</dbReference>
<reference evidence="3 4" key="1">
    <citation type="submission" date="2024-07" db="EMBL/GenBank/DDBJ databases">
        <title>Draft sequence of the Neodothiora populina.</title>
        <authorList>
            <person name="Drown D.D."/>
            <person name="Schuette U.S."/>
            <person name="Buechlein A.B."/>
            <person name="Rusch D.R."/>
            <person name="Winton L.W."/>
            <person name="Adams G.A."/>
        </authorList>
    </citation>
    <scope>NUCLEOTIDE SEQUENCE [LARGE SCALE GENOMIC DNA]</scope>
    <source>
        <strain evidence="3 4">CPC 39397</strain>
    </source>
</reference>
<sequence length="1238" mass="135085">MLHTAAVVSMNQSGHYSTQQAQSKRTRSPSVSASSVVTVKRAPSPAISHRLDSQPPARAQGFSHLPLDDSSLSIQIPTSRIARSPSPAAVSQVPESQINDGVGNLNRWSQSTASSPALDSPRRERRGSGAETPSIWNRRKPSISQPRSPYREELSPRSTVKPREGSPMKVHDQHRRNIPSFDKPLPQAMPTSSLAIPNTSVASPNGSDIMLTATSFTPSSAGLLTPRSYTGNDYFGASATVAGASKREGPPSVRQHQSPGRGSHDSTRRPSHHQHHPSSSIEDMSPYDSSQKRPRPKDRREKDKKTMLSKALEKANTAVLLDNAMNYEGALDAYQDACRLLDFVMDRTHGVDDRRKLEAIRETYAIRVEELLQLQATSHSPVEQKRLPPRPTSNESIDFNPNVNIDTAFAGDRDSAVIETATLTRIVDAPRNPSFMPRHSFLSDAIREVEGGSSSEAFLGPLWEKTKAPLRASTLSDRTARGPEAYEDTYMPRPLTPRRSPSRASQDSHLEEDHGTFGHEVDSHDEHAGEIGGGAEPTDSVSWLDTIDESGSDTTSMHSRSLQHDLHRRDLSGPLAEADLDFDAAFDAAVEAAYEDGYVPDHDAARPATMDSQVSGAHGSQTSGPAPIQGFDFPSDTEEDMDEAAEEERMLDDITRDYIAGHGFDFDMQSKSALPRQSDSSLMSRDTWQSSVVSNRTTAGTSLSTGDRGLMSDGKVDDNSSAPPHAEAHQGVPPDFIFTHPSARPLSIISEGARSVQDRRSTGPNFKQLKIETTRKPDQWARTSLLPVNTDNANGDEHAEKDDRPISEVPSLHQFEKKVLSPGAGLPSAGSDHTDGNLLDSSAPPSAGTIGSMKSPRPRLFRKNKSTLSLRDQSMLISEESEPVSATPMSASFFPGTHEPFAARRPHITPSAGSYSLQNGAYTTAQLFDTSVGAEASRPSSSQSENSMYPPQIEACPESALLRPFWLLRCIASTITHPRGGYLTTRLFVSRDVWQTRNVKLKYVDDKIANMDLLTAALGKLSTVDTYDADAVLEELQSFEEVMERIQSMMIKRLGNEVGVHGVGNLFKDAVTTETTTVSSEGKDAPKTNSGKSYLSSWRKLRSKNSGFSTSGGSFGSGGRVEKEGVTMASIPMTSFVPVDKRSIYRRDTAQETAFEGPLKEYMGSLSRLCEAAQVLDQIARQVEDPGLKHSSPTHIGLELSTRHAAEFFGFYVCRFALSDIGILLDKYVKRSTEWVIA</sequence>
<evidence type="ECO:0000313" key="4">
    <source>
        <dbReference type="Proteomes" id="UP001562354"/>
    </source>
</evidence>
<dbReference type="PANTHER" id="PTHR37327:SF1">
    <property type="entry name" value="MICROTUBULE INTERACTING AND TRANSPORT DOMAIN-CONTAINING PROTEIN"/>
    <property type="match status" value="1"/>
</dbReference>
<evidence type="ECO:0000256" key="1">
    <source>
        <dbReference type="SAM" id="MobiDB-lite"/>
    </source>
</evidence>
<evidence type="ECO:0000313" key="3">
    <source>
        <dbReference type="EMBL" id="KAL1310874.1"/>
    </source>
</evidence>
<dbReference type="GeneID" id="95974808"/>
<gene>
    <name evidence="3" type="ORF">AAFC00_001105</name>
</gene>
<dbReference type="InterPro" id="IPR007330">
    <property type="entry name" value="MIT_dom"/>
</dbReference>
<feature type="compositionally biased region" description="Polar residues" evidence="1">
    <location>
        <begin position="9"/>
        <end position="22"/>
    </location>
</feature>
<feature type="region of interest" description="Disordered" evidence="1">
    <location>
        <begin position="1"/>
        <end position="176"/>
    </location>
</feature>
<organism evidence="3 4">
    <name type="scientific">Neodothiora populina</name>
    <dbReference type="NCBI Taxonomy" id="2781224"/>
    <lineage>
        <taxon>Eukaryota</taxon>
        <taxon>Fungi</taxon>
        <taxon>Dikarya</taxon>
        <taxon>Ascomycota</taxon>
        <taxon>Pezizomycotina</taxon>
        <taxon>Dothideomycetes</taxon>
        <taxon>Dothideomycetidae</taxon>
        <taxon>Dothideales</taxon>
        <taxon>Dothioraceae</taxon>
        <taxon>Neodothiora</taxon>
    </lineage>
</organism>
<feature type="region of interest" description="Disordered" evidence="1">
    <location>
        <begin position="1074"/>
        <end position="1096"/>
    </location>
</feature>
<feature type="compositionally biased region" description="Basic and acidic residues" evidence="1">
    <location>
        <begin position="506"/>
        <end position="529"/>
    </location>
</feature>
<accession>A0ABR3PMU7</accession>
<dbReference type="InterPro" id="IPR036181">
    <property type="entry name" value="MIT_dom_sf"/>
</dbReference>
<feature type="compositionally biased region" description="Polar residues" evidence="1">
    <location>
        <begin position="610"/>
        <end position="624"/>
    </location>
</feature>
<comment type="caution">
    <text evidence="3">The sequence shown here is derived from an EMBL/GenBank/DDBJ whole genome shotgun (WGS) entry which is preliminary data.</text>
</comment>
<feature type="compositionally biased region" description="Basic residues" evidence="1">
    <location>
        <begin position="856"/>
        <end position="865"/>
    </location>
</feature>
<dbReference type="RefSeq" id="XP_069203723.1">
    <property type="nucleotide sequence ID" value="XM_069340249.1"/>
</dbReference>
<dbReference type="Pfam" id="PF04212">
    <property type="entry name" value="MIT"/>
    <property type="match status" value="1"/>
</dbReference>
<feature type="compositionally biased region" description="Low complexity" evidence="1">
    <location>
        <begin position="28"/>
        <end position="42"/>
    </location>
</feature>
<dbReference type="Proteomes" id="UP001562354">
    <property type="component" value="Unassembled WGS sequence"/>
</dbReference>